<proteinExistence type="predicted"/>
<evidence type="ECO:0000256" key="2">
    <source>
        <dbReference type="SAM" id="Phobius"/>
    </source>
</evidence>
<organism evidence="3 4">
    <name type="scientific">Candidatus Coproplasma avicola</name>
    <dbReference type="NCBI Taxonomy" id="2840744"/>
    <lineage>
        <taxon>Bacteria</taxon>
        <taxon>Bacillati</taxon>
        <taxon>Bacillota</taxon>
        <taxon>Clostridia</taxon>
        <taxon>Eubacteriales</taxon>
        <taxon>Candidatus Coproplasma</taxon>
    </lineage>
</organism>
<feature type="region of interest" description="Disordered" evidence="1">
    <location>
        <begin position="111"/>
        <end position="133"/>
    </location>
</feature>
<feature type="compositionally biased region" description="Polar residues" evidence="1">
    <location>
        <begin position="124"/>
        <end position="133"/>
    </location>
</feature>
<keyword evidence="2" id="KW-1133">Transmembrane helix</keyword>
<keyword evidence="2" id="KW-0472">Membrane</keyword>
<accession>A0A9D1E678</accession>
<reference evidence="3" key="1">
    <citation type="submission" date="2020-10" db="EMBL/GenBank/DDBJ databases">
        <authorList>
            <person name="Gilroy R."/>
        </authorList>
    </citation>
    <scope>NUCLEOTIDE SEQUENCE</scope>
    <source>
        <strain evidence="3">ChiW16-3235</strain>
    </source>
</reference>
<sequence length="282" mass="30292">MSAYKDSMKKLHTDEQFKSDLLEKMCAKVENGGVAQGSLNNISQNNDVERRSDDIGESFGRSDYTRERVRRRSKIKRVFASVACAVVACLVIVPLAVNFANGMFAFNGGSAPNQGTDSDEPSAPNDSGVSSDESFGFGEKVEDDFGNYLVINDVSVGDAIMIGEKEFAAGQDNVFVILSAQADFTHQTDGGFIGLTSENISATAYGSEDFMTFRSDIFEAQFSGGEVQGEFYIVFEAARSFADDDGVPSAGVGDNDVLCVSVSAFEIDGEPAKFELPLDGVR</sequence>
<reference evidence="3" key="2">
    <citation type="journal article" date="2021" name="PeerJ">
        <title>Extensive microbial diversity within the chicken gut microbiome revealed by metagenomics and culture.</title>
        <authorList>
            <person name="Gilroy R."/>
            <person name="Ravi A."/>
            <person name="Getino M."/>
            <person name="Pursley I."/>
            <person name="Horton D.L."/>
            <person name="Alikhan N.F."/>
            <person name="Baker D."/>
            <person name="Gharbi K."/>
            <person name="Hall N."/>
            <person name="Watson M."/>
            <person name="Adriaenssens E.M."/>
            <person name="Foster-Nyarko E."/>
            <person name="Jarju S."/>
            <person name="Secka A."/>
            <person name="Antonio M."/>
            <person name="Oren A."/>
            <person name="Chaudhuri R.R."/>
            <person name="La Ragione R."/>
            <person name="Hildebrand F."/>
            <person name="Pallen M.J."/>
        </authorList>
    </citation>
    <scope>NUCLEOTIDE SEQUENCE</scope>
    <source>
        <strain evidence="3">ChiW16-3235</strain>
    </source>
</reference>
<evidence type="ECO:0000313" key="4">
    <source>
        <dbReference type="Proteomes" id="UP000823913"/>
    </source>
</evidence>
<dbReference type="Proteomes" id="UP000823913">
    <property type="component" value="Unassembled WGS sequence"/>
</dbReference>
<comment type="caution">
    <text evidence="3">The sequence shown here is derived from an EMBL/GenBank/DDBJ whole genome shotgun (WGS) entry which is preliminary data.</text>
</comment>
<name>A0A9D1E678_9FIRM</name>
<evidence type="ECO:0000256" key="1">
    <source>
        <dbReference type="SAM" id="MobiDB-lite"/>
    </source>
</evidence>
<feature type="transmembrane region" description="Helical" evidence="2">
    <location>
        <begin position="78"/>
        <end position="97"/>
    </location>
</feature>
<keyword evidence="2" id="KW-0812">Transmembrane</keyword>
<protein>
    <submittedName>
        <fullName evidence="3">Uncharacterized protein</fullName>
    </submittedName>
</protein>
<dbReference type="EMBL" id="DVHK01000079">
    <property type="protein sequence ID" value="HIR67143.1"/>
    <property type="molecule type" value="Genomic_DNA"/>
</dbReference>
<gene>
    <name evidence="3" type="ORF">IAB94_03725</name>
</gene>
<evidence type="ECO:0000313" key="3">
    <source>
        <dbReference type="EMBL" id="HIR67143.1"/>
    </source>
</evidence>
<dbReference type="AlphaFoldDB" id="A0A9D1E678"/>